<dbReference type="Pfam" id="PF26424">
    <property type="entry name" value="DUF8115"/>
    <property type="match status" value="1"/>
</dbReference>
<dbReference type="RefSeq" id="WP_099255143.1">
    <property type="nucleotide sequence ID" value="NZ_NHOA01000049.1"/>
</dbReference>
<reference evidence="3 4" key="1">
    <citation type="journal article" date="2014" name="Front. Microbiol.">
        <title>Population and genomic analysis of the genus Halorubrum.</title>
        <authorList>
            <person name="Fullmer M.S."/>
            <person name="Soucy S.M."/>
            <person name="Swithers K.S."/>
            <person name="Makkay A.M."/>
            <person name="Wheeler R."/>
            <person name="Ventosa A."/>
            <person name="Gogarten J.P."/>
            <person name="Papke R.T."/>
        </authorList>
    </citation>
    <scope>NUCLEOTIDE SEQUENCE [LARGE SCALE GENOMIC DNA]</scope>
    <source>
        <strain evidence="3 4">C49</strain>
    </source>
</reference>
<evidence type="ECO:0000259" key="2">
    <source>
        <dbReference type="Pfam" id="PF26424"/>
    </source>
</evidence>
<dbReference type="AlphaFoldDB" id="A0A2G1WJD6"/>
<feature type="region of interest" description="Disordered" evidence="1">
    <location>
        <begin position="1"/>
        <end position="27"/>
    </location>
</feature>
<gene>
    <name evidence="3" type="ORF">DJ69_07945</name>
</gene>
<dbReference type="OrthoDB" id="202826at2157"/>
<evidence type="ECO:0000313" key="4">
    <source>
        <dbReference type="Proteomes" id="UP000222824"/>
    </source>
</evidence>
<dbReference type="InterPro" id="IPR058428">
    <property type="entry name" value="DUF8115"/>
</dbReference>
<evidence type="ECO:0000256" key="1">
    <source>
        <dbReference type="SAM" id="MobiDB-lite"/>
    </source>
</evidence>
<evidence type="ECO:0000313" key="3">
    <source>
        <dbReference type="EMBL" id="PHQ39111.1"/>
    </source>
</evidence>
<accession>A0A2G1WJD6</accession>
<feature type="domain" description="DUF8115" evidence="2">
    <location>
        <begin position="2"/>
        <end position="127"/>
    </location>
</feature>
<keyword evidence="4" id="KW-1185">Reference proteome</keyword>
<protein>
    <recommendedName>
        <fullName evidence="2">DUF8115 domain-containing protein</fullName>
    </recommendedName>
</protein>
<organism evidence="3 4">
    <name type="scientific">Halorubrum persicum</name>
    <dbReference type="NCBI Taxonomy" id="1383844"/>
    <lineage>
        <taxon>Archaea</taxon>
        <taxon>Methanobacteriati</taxon>
        <taxon>Methanobacteriota</taxon>
        <taxon>Stenosarchaea group</taxon>
        <taxon>Halobacteria</taxon>
        <taxon>Halobacteriales</taxon>
        <taxon>Haloferacaceae</taxon>
        <taxon>Halorubrum</taxon>
    </lineage>
</organism>
<sequence length="129" mass="14129">MDDDELEELRERTDRGSRLDTAAGETDRGAFRESIAEHLEAIDAGERQKALSAWDGPLAAFVAALEEEEHADRREAIVDALGEELGVDVDDPKKSELLALTLRVGFQEVAGEDLEALREALREDAAKGL</sequence>
<dbReference type="EMBL" id="NHOA01000049">
    <property type="protein sequence ID" value="PHQ39111.1"/>
    <property type="molecule type" value="Genomic_DNA"/>
</dbReference>
<feature type="compositionally biased region" description="Basic and acidic residues" evidence="1">
    <location>
        <begin position="9"/>
        <end position="18"/>
    </location>
</feature>
<comment type="caution">
    <text evidence="3">The sequence shown here is derived from an EMBL/GenBank/DDBJ whole genome shotgun (WGS) entry which is preliminary data.</text>
</comment>
<proteinExistence type="predicted"/>
<dbReference type="Proteomes" id="UP000222824">
    <property type="component" value="Unassembled WGS sequence"/>
</dbReference>
<name>A0A2G1WJD6_9EURY</name>